<dbReference type="SUPFAM" id="SSF55785">
    <property type="entry name" value="PYP-like sensor domain (PAS domain)"/>
    <property type="match status" value="1"/>
</dbReference>
<dbReference type="RefSeq" id="WP_137064532.1">
    <property type="nucleotide sequence ID" value="NZ_CP040748.1"/>
</dbReference>
<gene>
    <name evidence="2" type="ORF">FC770_02525</name>
</gene>
<dbReference type="InterPro" id="IPR000014">
    <property type="entry name" value="PAS"/>
</dbReference>
<evidence type="ECO:0000313" key="3">
    <source>
        <dbReference type="Proteomes" id="UP000307808"/>
    </source>
</evidence>
<dbReference type="OrthoDB" id="266313at2"/>
<dbReference type="AlphaFoldDB" id="A0A4U2YRP8"/>
<comment type="caution">
    <text evidence="2">The sequence shown here is derived from an EMBL/GenBank/DDBJ whole genome shotgun (WGS) entry which is preliminary data.</text>
</comment>
<dbReference type="Proteomes" id="UP000307808">
    <property type="component" value="Unassembled WGS sequence"/>
</dbReference>
<protein>
    <submittedName>
        <fullName evidence="2">PAS domain-containing protein</fullName>
    </submittedName>
</protein>
<dbReference type="EMBL" id="SZPY01000001">
    <property type="protein sequence ID" value="TKI64068.1"/>
    <property type="molecule type" value="Genomic_DNA"/>
</dbReference>
<dbReference type="NCBIfam" id="TIGR00229">
    <property type="entry name" value="sensory_box"/>
    <property type="match status" value="1"/>
</dbReference>
<accession>A0A4U2YRP8</accession>
<organism evidence="2 3">
    <name type="scientific">Nocardioides jishulii</name>
    <dbReference type="NCBI Taxonomy" id="2575440"/>
    <lineage>
        <taxon>Bacteria</taxon>
        <taxon>Bacillati</taxon>
        <taxon>Actinomycetota</taxon>
        <taxon>Actinomycetes</taxon>
        <taxon>Propionibacteriales</taxon>
        <taxon>Nocardioidaceae</taxon>
        <taxon>Nocardioides</taxon>
    </lineage>
</organism>
<dbReference type="Pfam" id="PF08447">
    <property type="entry name" value="PAS_3"/>
    <property type="match status" value="1"/>
</dbReference>
<evidence type="ECO:0000259" key="1">
    <source>
        <dbReference type="Pfam" id="PF08447"/>
    </source>
</evidence>
<feature type="domain" description="PAS fold-3" evidence="1">
    <location>
        <begin position="39"/>
        <end position="110"/>
    </location>
</feature>
<dbReference type="InterPro" id="IPR013655">
    <property type="entry name" value="PAS_fold_3"/>
</dbReference>
<dbReference type="Gene3D" id="3.30.450.20">
    <property type="entry name" value="PAS domain"/>
    <property type="match status" value="1"/>
</dbReference>
<evidence type="ECO:0000313" key="2">
    <source>
        <dbReference type="EMBL" id="TKI64068.1"/>
    </source>
</evidence>
<reference evidence="2 3" key="1">
    <citation type="submission" date="2019-04" db="EMBL/GenBank/DDBJ databases">
        <authorList>
            <person name="Dong K."/>
        </authorList>
    </citation>
    <scope>NUCLEOTIDE SEQUENCE [LARGE SCALE GENOMIC DNA]</scope>
    <source>
        <strain evidence="3">dk3543</strain>
    </source>
</reference>
<proteinExistence type="predicted"/>
<sequence>MPLQAPQTLPDTDTDTERLLGVDELFFSTTDSRGVIQQANSVFVRISGYALDELLGAPHNLVRHPEMPAGAFRLMWSWLASGRPIGTYVCNRTKDGDHYWVHAVVSPVADGFLSVRMAPREGTLETVREVYAVARAAEAVAEDRGATRREVAEVGEEALLQALREHGFDSYEEFMHDALPAEISARSRAAEAHQRPAATGEIAQVLTGTRAVDALLGELVGRLDDYQALGDELTDTSLHVLAMTAGLQGSVVAAQEASALVADKSPVLANVARVMAQPMNEAIADLEKLSPAFAHLHTDIARMRFQIALATLYNEMAAAFAAEVHDGVAPHESLSAVPLLCDAVEACVVEMSQQVQQVNADLEEVAGVVTEAAGLLEDFRRFIGQWRHLVFRHARVELGEQVRPVDEQISASWRYAEQLQQLAQRASGAIVAFDPAALRSHLVTMRVE</sequence>
<keyword evidence="3" id="KW-1185">Reference proteome</keyword>
<dbReference type="CDD" id="cd00130">
    <property type="entry name" value="PAS"/>
    <property type="match status" value="1"/>
</dbReference>
<name>A0A4U2YRP8_9ACTN</name>
<dbReference type="InterPro" id="IPR035965">
    <property type="entry name" value="PAS-like_dom_sf"/>
</dbReference>